<proteinExistence type="inferred from homology"/>
<comment type="catalytic activity">
    <reaction evidence="8">
        <text>L-tyrosyl-[protein] + UTP = O-(5'-uridylyl)-L-tyrosyl-[protein] + diphosphate</text>
        <dbReference type="Rhea" id="RHEA:83887"/>
        <dbReference type="Rhea" id="RHEA-COMP:10136"/>
        <dbReference type="Rhea" id="RHEA-COMP:20238"/>
        <dbReference type="ChEBI" id="CHEBI:33019"/>
        <dbReference type="ChEBI" id="CHEBI:46398"/>
        <dbReference type="ChEBI" id="CHEBI:46858"/>
        <dbReference type="ChEBI" id="CHEBI:90602"/>
    </reaction>
</comment>
<gene>
    <name evidence="8" type="primary">ydiU</name>
    <name evidence="8" type="synonym">selO</name>
    <name evidence="9" type="ORF">FME95_08845</name>
</gene>
<dbReference type="AlphaFoldDB" id="A0A5C8ZA36"/>
<comment type="catalytic activity">
    <reaction evidence="8">
        <text>L-histidyl-[protein] + UTP = N(tele)-(5'-uridylyl)-L-histidyl-[protein] + diphosphate</text>
        <dbReference type="Rhea" id="RHEA:83891"/>
        <dbReference type="Rhea" id="RHEA-COMP:9745"/>
        <dbReference type="Rhea" id="RHEA-COMP:20239"/>
        <dbReference type="ChEBI" id="CHEBI:29979"/>
        <dbReference type="ChEBI" id="CHEBI:33019"/>
        <dbReference type="ChEBI" id="CHEBI:46398"/>
        <dbReference type="ChEBI" id="CHEBI:233474"/>
    </reaction>
</comment>
<keyword evidence="4 8" id="KW-0479">Metal-binding</keyword>
<feature type="binding site" evidence="8">
    <location>
        <position position="248"/>
    </location>
    <ligand>
        <name>Mg(2+)</name>
        <dbReference type="ChEBI" id="CHEBI:18420"/>
    </ligand>
</feature>
<feature type="binding site" evidence="8">
    <location>
        <position position="84"/>
    </location>
    <ligand>
        <name>ATP</name>
        <dbReference type="ChEBI" id="CHEBI:30616"/>
    </ligand>
</feature>
<comment type="cofactor">
    <cofactor evidence="8">
        <name>Mg(2+)</name>
        <dbReference type="ChEBI" id="CHEBI:18420"/>
    </cofactor>
    <cofactor evidence="8">
        <name>Mn(2+)</name>
        <dbReference type="ChEBI" id="CHEBI:29035"/>
    </cofactor>
</comment>
<comment type="similarity">
    <text evidence="1 8">Belongs to the SELO family.</text>
</comment>
<keyword evidence="2 8" id="KW-0808">Transferase</keyword>
<comment type="function">
    <text evidence="8">Nucleotidyltransferase involved in the post-translational modification of proteins. It can catalyze the addition of adenosine monophosphate (AMP) or uridine monophosphate (UMP) to a protein, resulting in modifications known as AMPylation and UMPylation.</text>
</comment>
<dbReference type="EC" id="2.7.7.-" evidence="8"/>
<name>A0A5C8ZA36_9GAMM</name>
<dbReference type="NCBIfam" id="NF000658">
    <property type="entry name" value="PRK00029.1"/>
    <property type="match status" value="1"/>
</dbReference>
<dbReference type="EMBL" id="VKAD01000001">
    <property type="protein sequence ID" value="TXR54627.1"/>
    <property type="molecule type" value="Genomic_DNA"/>
</dbReference>
<feature type="binding site" evidence="8">
    <location>
        <position position="119"/>
    </location>
    <ligand>
        <name>ATP</name>
        <dbReference type="ChEBI" id="CHEBI:30616"/>
    </ligand>
</feature>
<comment type="catalytic activity">
    <reaction evidence="8">
        <text>L-tyrosyl-[protein] + ATP = O-(5'-adenylyl)-L-tyrosyl-[protein] + diphosphate</text>
        <dbReference type="Rhea" id="RHEA:54288"/>
        <dbReference type="Rhea" id="RHEA-COMP:10136"/>
        <dbReference type="Rhea" id="RHEA-COMP:13846"/>
        <dbReference type="ChEBI" id="CHEBI:30616"/>
        <dbReference type="ChEBI" id="CHEBI:33019"/>
        <dbReference type="ChEBI" id="CHEBI:46858"/>
        <dbReference type="ChEBI" id="CHEBI:83624"/>
        <dbReference type="EC" id="2.7.7.108"/>
    </reaction>
</comment>
<organism evidence="9 10">
    <name type="scientific">Reinekea thalattae</name>
    <dbReference type="NCBI Taxonomy" id="2593301"/>
    <lineage>
        <taxon>Bacteria</taxon>
        <taxon>Pseudomonadati</taxon>
        <taxon>Pseudomonadota</taxon>
        <taxon>Gammaproteobacteria</taxon>
        <taxon>Oceanospirillales</taxon>
        <taxon>Saccharospirillaceae</taxon>
        <taxon>Reinekea</taxon>
    </lineage>
</organism>
<dbReference type="PANTHER" id="PTHR32057:SF14">
    <property type="entry name" value="PROTEIN ADENYLYLTRANSFERASE SELO, MITOCHONDRIAL"/>
    <property type="match status" value="1"/>
</dbReference>
<dbReference type="InterPro" id="IPR003846">
    <property type="entry name" value="SelO"/>
</dbReference>
<dbReference type="OrthoDB" id="9776281at2"/>
<dbReference type="GO" id="GO:0000287">
    <property type="term" value="F:magnesium ion binding"/>
    <property type="evidence" value="ECO:0007669"/>
    <property type="project" value="UniProtKB-UniRule"/>
</dbReference>
<keyword evidence="8" id="KW-0464">Manganese</keyword>
<evidence type="ECO:0000256" key="7">
    <source>
        <dbReference type="ARBA" id="ARBA00022842"/>
    </source>
</evidence>
<evidence type="ECO:0000256" key="5">
    <source>
        <dbReference type="ARBA" id="ARBA00022741"/>
    </source>
</evidence>
<feature type="binding site" evidence="8">
    <location>
        <position position="86"/>
    </location>
    <ligand>
        <name>ATP</name>
        <dbReference type="ChEBI" id="CHEBI:30616"/>
    </ligand>
</feature>
<evidence type="ECO:0000256" key="2">
    <source>
        <dbReference type="ARBA" id="ARBA00022679"/>
    </source>
</evidence>
<feature type="binding site" evidence="8">
    <location>
        <position position="107"/>
    </location>
    <ligand>
        <name>ATP</name>
        <dbReference type="ChEBI" id="CHEBI:30616"/>
    </ligand>
</feature>
<dbReference type="GO" id="GO:0005524">
    <property type="term" value="F:ATP binding"/>
    <property type="evidence" value="ECO:0007669"/>
    <property type="project" value="UniProtKB-UniRule"/>
</dbReference>
<dbReference type="RefSeq" id="WP_147714025.1">
    <property type="nucleotide sequence ID" value="NZ_VKAD01000001.1"/>
</dbReference>
<accession>A0A5C8ZA36</accession>
<comment type="catalytic activity">
    <reaction evidence="8">
        <text>L-threonyl-[protein] + ATP = 3-O-(5'-adenylyl)-L-threonyl-[protein] + diphosphate</text>
        <dbReference type="Rhea" id="RHEA:54292"/>
        <dbReference type="Rhea" id="RHEA-COMP:11060"/>
        <dbReference type="Rhea" id="RHEA-COMP:13847"/>
        <dbReference type="ChEBI" id="CHEBI:30013"/>
        <dbReference type="ChEBI" id="CHEBI:30616"/>
        <dbReference type="ChEBI" id="CHEBI:33019"/>
        <dbReference type="ChEBI" id="CHEBI:138113"/>
        <dbReference type="EC" id="2.7.7.108"/>
    </reaction>
</comment>
<feature type="active site" description="Proton acceptor" evidence="8">
    <location>
        <position position="247"/>
    </location>
</feature>
<evidence type="ECO:0000313" key="9">
    <source>
        <dbReference type="EMBL" id="TXR54627.1"/>
    </source>
</evidence>
<dbReference type="HAMAP" id="MF_00692">
    <property type="entry name" value="SelO"/>
    <property type="match status" value="1"/>
</dbReference>
<keyword evidence="5 8" id="KW-0547">Nucleotide-binding</keyword>
<comment type="caution">
    <text evidence="9">The sequence shown here is derived from an EMBL/GenBank/DDBJ whole genome shotgun (WGS) entry which is preliminary data.</text>
</comment>
<keyword evidence="3 8" id="KW-0548">Nucleotidyltransferase</keyword>
<dbReference type="Proteomes" id="UP000321764">
    <property type="component" value="Unassembled WGS sequence"/>
</dbReference>
<reference evidence="9 10" key="1">
    <citation type="submission" date="2019-07" db="EMBL/GenBank/DDBJ databases">
        <title>Reinekea sp. strain SSH23 genome sequencing and assembly.</title>
        <authorList>
            <person name="Kim I."/>
        </authorList>
    </citation>
    <scope>NUCLEOTIDE SEQUENCE [LARGE SCALE GENOMIC DNA]</scope>
    <source>
        <strain evidence="9 10">SSH23</strain>
    </source>
</reference>
<evidence type="ECO:0000256" key="1">
    <source>
        <dbReference type="ARBA" id="ARBA00009747"/>
    </source>
</evidence>
<dbReference type="EC" id="2.7.7.108" evidence="8"/>
<keyword evidence="7 8" id="KW-0460">Magnesium</keyword>
<protein>
    <recommendedName>
        <fullName evidence="8">Protein nucleotidyltransferase YdiU</fullName>
        <ecNumber evidence="8">2.7.7.-</ecNumber>
    </recommendedName>
    <alternativeName>
        <fullName evidence="8">Protein adenylyltransferase YdiU</fullName>
        <ecNumber evidence="8">2.7.7.108</ecNumber>
    </alternativeName>
    <alternativeName>
        <fullName evidence="8">Protein uridylyltransferase YdiU</fullName>
        <ecNumber evidence="8">2.7.7.-</ecNumber>
    </alternativeName>
</protein>
<evidence type="ECO:0000313" key="10">
    <source>
        <dbReference type="Proteomes" id="UP000321764"/>
    </source>
</evidence>
<dbReference type="PANTHER" id="PTHR32057">
    <property type="entry name" value="PROTEIN ADENYLYLTRANSFERASE SELO, MITOCHONDRIAL"/>
    <property type="match status" value="1"/>
</dbReference>
<keyword evidence="10" id="KW-1185">Reference proteome</keyword>
<evidence type="ECO:0000256" key="3">
    <source>
        <dbReference type="ARBA" id="ARBA00022695"/>
    </source>
</evidence>
<keyword evidence="6 8" id="KW-0067">ATP-binding</keyword>
<dbReference type="Pfam" id="PF02696">
    <property type="entry name" value="SelO"/>
    <property type="match status" value="1"/>
</dbReference>
<dbReference type="GO" id="GO:0030145">
    <property type="term" value="F:manganese ion binding"/>
    <property type="evidence" value="ECO:0007669"/>
    <property type="project" value="UniProtKB-UniRule"/>
</dbReference>
<comment type="catalytic activity">
    <reaction evidence="8">
        <text>L-seryl-[protein] + UTP = O-(5'-uridylyl)-L-seryl-[protein] + diphosphate</text>
        <dbReference type="Rhea" id="RHEA:64604"/>
        <dbReference type="Rhea" id="RHEA-COMP:9863"/>
        <dbReference type="Rhea" id="RHEA-COMP:16635"/>
        <dbReference type="ChEBI" id="CHEBI:29999"/>
        <dbReference type="ChEBI" id="CHEBI:33019"/>
        <dbReference type="ChEBI" id="CHEBI:46398"/>
        <dbReference type="ChEBI" id="CHEBI:156051"/>
    </reaction>
</comment>
<dbReference type="GO" id="GO:0070733">
    <property type="term" value="F:AMPylase activity"/>
    <property type="evidence" value="ECO:0007669"/>
    <property type="project" value="UniProtKB-EC"/>
</dbReference>
<evidence type="ECO:0000256" key="4">
    <source>
        <dbReference type="ARBA" id="ARBA00022723"/>
    </source>
</evidence>
<feature type="binding site" evidence="8">
    <location>
        <position position="257"/>
    </location>
    <ligand>
        <name>Mg(2+)</name>
        <dbReference type="ChEBI" id="CHEBI:18420"/>
    </ligand>
</feature>
<feature type="binding site" evidence="8">
    <location>
        <position position="170"/>
    </location>
    <ligand>
        <name>ATP</name>
        <dbReference type="ChEBI" id="CHEBI:30616"/>
    </ligand>
</feature>
<comment type="catalytic activity">
    <reaction evidence="8">
        <text>L-seryl-[protein] + ATP = 3-O-(5'-adenylyl)-L-seryl-[protein] + diphosphate</text>
        <dbReference type="Rhea" id="RHEA:58120"/>
        <dbReference type="Rhea" id="RHEA-COMP:9863"/>
        <dbReference type="Rhea" id="RHEA-COMP:15073"/>
        <dbReference type="ChEBI" id="CHEBI:29999"/>
        <dbReference type="ChEBI" id="CHEBI:30616"/>
        <dbReference type="ChEBI" id="CHEBI:33019"/>
        <dbReference type="ChEBI" id="CHEBI:142516"/>
        <dbReference type="EC" id="2.7.7.108"/>
    </reaction>
</comment>
<evidence type="ECO:0000256" key="8">
    <source>
        <dbReference type="HAMAP-Rule" id="MF_00692"/>
    </source>
</evidence>
<sequence>MKFQHSYKTLGADFYQSAKPVQPSKPELLLWNERLAEELQIGELTAQPALAAGYFSGAEIPASAEPIALAYAGHQFGYFNPQLGDGRAHLLGELEHRSGQRLDIQLKGSGPTLFSRRGDGRCALKPALREFIMSEAMHALAVPTTRCLSVVATGEPVFRDMPQAGAVVTRVAASHIRVGTFEYFAAKQDKASLEKLLDYAISRHYPSIDINHCNKAALFLQAVIDKQIHLVCEWLRVGFIHGVMNTDNCAISGETIDYGPCAMLGRYQPNTVYSSIDKQGRYAFSNQPAIIHWNMARLAEALMVLETGDDFQTIIDQFQQRFQQRYLATYRKKLGLVEHTAQDAELITKLLTLMQQHQLDYTQSFILLEQALSGSAPSNEIAPLNNWVVEWKDRIGFDPERKKAASELMQQTNPLIIPRNHHVEAVLEACEQAQSGEPAKEFLAAIRSPYQPTITTQKFQSTDPDYDQNYQTFCGT</sequence>
<feature type="binding site" evidence="8">
    <location>
        <position position="87"/>
    </location>
    <ligand>
        <name>ATP</name>
        <dbReference type="ChEBI" id="CHEBI:30616"/>
    </ligand>
</feature>
<evidence type="ECO:0000256" key="6">
    <source>
        <dbReference type="ARBA" id="ARBA00022840"/>
    </source>
</evidence>
<feature type="binding site" evidence="8">
    <location>
        <position position="120"/>
    </location>
    <ligand>
        <name>ATP</name>
        <dbReference type="ChEBI" id="CHEBI:30616"/>
    </ligand>
</feature>
<feature type="binding site" evidence="8">
    <location>
        <position position="257"/>
    </location>
    <ligand>
        <name>ATP</name>
        <dbReference type="ChEBI" id="CHEBI:30616"/>
    </ligand>
</feature>
<feature type="binding site" evidence="8">
    <location>
        <position position="177"/>
    </location>
    <ligand>
        <name>ATP</name>
        <dbReference type="ChEBI" id="CHEBI:30616"/>
    </ligand>
</feature>